<evidence type="ECO:0000256" key="3">
    <source>
        <dbReference type="ARBA" id="ARBA00022723"/>
    </source>
</evidence>
<dbReference type="GO" id="GO:0008081">
    <property type="term" value="F:phosphoric diester hydrolase activity"/>
    <property type="evidence" value="ECO:0007669"/>
    <property type="project" value="TreeGrafter"/>
</dbReference>
<dbReference type="GO" id="GO:0003906">
    <property type="term" value="F:DNA-(apurinic or apyrimidinic site) endonuclease activity"/>
    <property type="evidence" value="ECO:0007669"/>
    <property type="project" value="TreeGrafter"/>
</dbReference>
<evidence type="ECO:0000256" key="12">
    <source>
        <dbReference type="PROSITE-ProRule" id="PRU01343"/>
    </source>
</evidence>
<dbReference type="InterPro" id="IPR036691">
    <property type="entry name" value="Endo/exonu/phosph_ase_sf"/>
</dbReference>
<evidence type="ECO:0000256" key="6">
    <source>
        <dbReference type="ARBA" id="ARBA00022833"/>
    </source>
</evidence>
<evidence type="ECO:0000256" key="1">
    <source>
        <dbReference type="ARBA" id="ARBA00000493"/>
    </source>
</evidence>
<dbReference type="InterPro" id="IPR010666">
    <property type="entry name" value="Znf_GRF"/>
</dbReference>
<feature type="binding site" evidence="10">
    <location>
        <position position="189"/>
    </location>
    <ligand>
        <name>Mg(2+)</name>
        <dbReference type="ChEBI" id="CHEBI:18420"/>
        <label>1</label>
    </ligand>
</feature>
<dbReference type="OrthoDB" id="498125at2759"/>
<evidence type="ECO:0000256" key="4">
    <source>
        <dbReference type="ARBA" id="ARBA00022771"/>
    </source>
</evidence>
<feature type="active site" description="Proton donor/acceptor" evidence="9">
    <location>
        <position position="187"/>
    </location>
</feature>
<dbReference type="PANTHER" id="PTHR22748:SF4">
    <property type="entry name" value="DNA-(APURINIC OR APYRIMIDINIC SITE) ENDONUCLEASE 2"/>
    <property type="match status" value="1"/>
</dbReference>
<feature type="binding site" evidence="10">
    <location>
        <position position="187"/>
    </location>
    <ligand>
        <name>Mg(2+)</name>
        <dbReference type="ChEBI" id="CHEBI:18420"/>
        <label>1</label>
    </ligand>
</feature>
<dbReference type="Gene3D" id="3.60.10.10">
    <property type="entry name" value="Endonuclease/exonuclease/phosphatase"/>
    <property type="match status" value="1"/>
</dbReference>
<keyword evidence="6" id="KW-0862">Zinc</keyword>
<dbReference type="GO" id="GO:0005634">
    <property type="term" value="C:nucleus"/>
    <property type="evidence" value="ECO:0007669"/>
    <property type="project" value="TreeGrafter"/>
</dbReference>
<dbReference type="EC" id="3.1.-.-" evidence="13"/>
<evidence type="ECO:0000313" key="16">
    <source>
        <dbReference type="Proteomes" id="UP000274131"/>
    </source>
</evidence>
<keyword evidence="7 10" id="KW-0460">Magnesium</keyword>
<evidence type="ECO:0000256" key="8">
    <source>
        <dbReference type="ARBA" id="ARBA00023242"/>
    </source>
</evidence>
<evidence type="ECO:0000313" key="17">
    <source>
        <dbReference type="WBParaSite" id="EVEC_0000833301-mRNA-1"/>
    </source>
</evidence>
<reference evidence="15 16" key="2">
    <citation type="submission" date="2018-10" db="EMBL/GenBank/DDBJ databases">
        <authorList>
            <consortium name="Pathogen Informatics"/>
        </authorList>
    </citation>
    <scope>NUCLEOTIDE SEQUENCE [LARGE SCALE GENOMIC DNA]</scope>
</reference>
<evidence type="ECO:0000256" key="7">
    <source>
        <dbReference type="ARBA" id="ARBA00022842"/>
    </source>
</evidence>
<feature type="site" description="Important for catalytic activity" evidence="11">
    <location>
        <position position="257"/>
    </location>
</feature>
<dbReference type="WBParaSite" id="EVEC_0000833301-mRNA-1">
    <property type="protein sequence ID" value="EVEC_0000833301-mRNA-1"/>
    <property type="gene ID" value="EVEC_0000833301"/>
</dbReference>
<keyword evidence="16" id="KW-1185">Reference proteome</keyword>
<evidence type="ECO:0000313" key="15">
    <source>
        <dbReference type="EMBL" id="VDD93066.1"/>
    </source>
</evidence>
<feature type="active site" evidence="9">
    <location>
        <position position="146"/>
    </location>
</feature>
<dbReference type="SUPFAM" id="SSF56219">
    <property type="entry name" value="DNase I-like"/>
    <property type="match status" value="1"/>
</dbReference>
<dbReference type="GO" id="GO:0008311">
    <property type="term" value="F:double-stranded DNA 3'-5' DNA exonuclease activity"/>
    <property type="evidence" value="ECO:0007669"/>
    <property type="project" value="UniProtKB-EC"/>
</dbReference>
<feature type="domain" description="GRF-type" evidence="14">
    <location>
        <begin position="418"/>
        <end position="463"/>
    </location>
</feature>
<evidence type="ECO:0000256" key="9">
    <source>
        <dbReference type="PIRSR" id="PIRSR604808-1"/>
    </source>
</evidence>
<feature type="binding site" evidence="10">
    <location>
        <position position="285"/>
    </location>
    <ligand>
        <name>Mg(2+)</name>
        <dbReference type="ChEBI" id="CHEBI:18420"/>
        <label>1</label>
    </ligand>
</feature>
<proteinExistence type="inferred from homology"/>
<keyword evidence="13" id="KW-0234">DNA repair</keyword>
<evidence type="ECO:0000256" key="10">
    <source>
        <dbReference type="PIRSR" id="PIRSR604808-2"/>
    </source>
</evidence>
<protein>
    <recommendedName>
        <fullName evidence="13">DNA-(apurinic or apyrimidinic site) endonuclease</fullName>
        <ecNumber evidence="13">3.1.-.-</ecNumber>
    </recommendedName>
</protein>
<dbReference type="PROSITE" id="PS51435">
    <property type="entry name" value="AP_NUCLEASE_F1_4"/>
    <property type="match status" value="1"/>
</dbReference>
<evidence type="ECO:0000256" key="5">
    <source>
        <dbReference type="ARBA" id="ARBA00022801"/>
    </source>
</evidence>
<dbReference type="STRING" id="51028.A0A0N4VCN3"/>
<dbReference type="PANTHER" id="PTHR22748">
    <property type="entry name" value="AP ENDONUCLEASE"/>
    <property type="match status" value="1"/>
</dbReference>
<keyword evidence="8" id="KW-0539">Nucleus</keyword>
<dbReference type="GO" id="GO:0008270">
    <property type="term" value="F:zinc ion binding"/>
    <property type="evidence" value="ECO:0007669"/>
    <property type="project" value="UniProtKB-KW"/>
</dbReference>
<comment type="catalytic activity">
    <reaction evidence="1">
        <text>Exonucleolytic cleavage in the 3'- to 5'-direction to yield nucleoside 5'-phosphates.</text>
        <dbReference type="EC" id="3.1.11.2"/>
    </reaction>
</comment>
<dbReference type="InterPro" id="IPR004808">
    <property type="entry name" value="AP_endonuc_1"/>
</dbReference>
<keyword evidence="10" id="KW-0464">Manganese</keyword>
<name>A0A0N4VCN3_ENTVE</name>
<keyword evidence="3 10" id="KW-0479">Metal-binding</keyword>
<evidence type="ECO:0000256" key="11">
    <source>
        <dbReference type="PIRSR" id="PIRSR604808-3"/>
    </source>
</evidence>
<reference evidence="17" key="1">
    <citation type="submission" date="2017-02" db="UniProtKB">
        <authorList>
            <consortium name="WormBaseParasite"/>
        </authorList>
    </citation>
    <scope>IDENTIFICATION</scope>
</reference>
<sequence length="463" mass="52510">MKIASWNINGIRRFSGGKIKKFLGDVDVDVFCIQEAKLPREAITVDVALIDGYNSYFSFCTSGKKGYSGVATFCRDTCKPYEVYDHLSASGSEMPLGDTDVDGEGRAVITEFYLKKLSGRSETTGISADASSSDKIRHKLAVINVYCVNYVPENPMRFEYKMRHHALLEARADWYRERGYHVIFAGDFNIAHKRIDHCEADTMPDFDFQPHRLWLSRILSKGYVDCFRYFYPAKEKAYTVWNQKTGARATNYGTRIDYFIANKELVEDLEVFLDCRHLTDYYGSDHCPLVLEFKNEWILESADDLSPLCTKFFLKFCGTQKLIDSFFSPNSSGISSQSRTIKKKKTTGKQSLINSFCTKKDADKVDFSILSGTSVNEGQSQPSASTVDEQLTVKAESFSKFILQSGAVTNFVKSTPKCMHGESAVERVVKKKGPNFNRRFFVCARPQGFPGDKNARCNYFKWA</sequence>
<dbReference type="Pfam" id="PF03372">
    <property type="entry name" value="Exo_endo_phos"/>
    <property type="match status" value="1"/>
</dbReference>
<dbReference type="NCBIfam" id="TIGR00633">
    <property type="entry name" value="xth"/>
    <property type="match status" value="1"/>
</dbReference>
<feature type="site" description="Transition state stabilizer" evidence="11">
    <location>
        <position position="189"/>
    </location>
</feature>
<feature type="binding site" evidence="10">
    <location>
        <position position="35"/>
    </location>
    <ligand>
        <name>Mg(2+)</name>
        <dbReference type="ChEBI" id="CHEBI:18420"/>
        <label>1</label>
    </ligand>
</feature>
<feature type="site" description="Interaction with DNA substrate" evidence="11">
    <location>
        <position position="286"/>
    </location>
</feature>
<organism evidence="17">
    <name type="scientific">Enterobius vermicularis</name>
    <name type="common">Human pinworm</name>
    <dbReference type="NCBI Taxonomy" id="51028"/>
    <lineage>
        <taxon>Eukaryota</taxon>
        <taxon>Metazoa</taxon>
        <taxon>Ecdysozoa</taxon>
        <taxon>Nematoda</taxon>
        <taxon>Chromadorea</taxon>
        <taxon>Rhabditida</taxon>
        <taxon>Spirurina</taxon>
        <taxon>Oxyuridomorpha</taxon>
        <taxon>Oxyuroidea</taxon>
        <taxon>Oxyuridae</taxon>
        <taxon>Enterobius</taxon>
    </lineage>
</organism>
<dbReference type="InterPro" id="IPR005135">
    <property type="entry name" value="Endo/exonuclease/phosphatase"/>
</dbReference>
<dbReference type="GO" id="GO:0006284">
    <property type="term" value="P:base-excision repair"/>
    <property type="evidence" value="ECO:0007669"/>
    <property type="project" value="TreeGrafter"/>
</dbReference>
<keyword evidence="5" id="KW-0378">Hydrolase</keyword>
<comment type="cofactor">
    <cofactor evidence="10 13">
        <name>Mg(2+)</name>
        <dbReference type="ChEBI" id="CHEBI:18420"/>
    </cofactor>
    <cofactor evidence="10 13">
        <name>Mn(2+)</name>
        <dbReference type="ChEBI" id="CHEBI:29035"/>
    </cofactor>
    <text evidence="10 13">Probably binds two magnesium or manganese ions per subunit.</text>
</comment>
<feature type="active site" description="Proton acceptor" evidence="9">
    <location>
        <position position="286"/>
    </location>
</feature>
<accession>A0A0N4VCN3</accession>
<evidence type="ECO:0000259" key="14">
    <source>
        <dbReference type="PROSITE" id="PS51999"/>
    </source>
</evidence>
<dbReference type="Pfam" id="PF06839">
    <property type="entry name" value="Zn_ribbon_GRF"/>
    <property type="match status" value="1"/>
</dbReference>
<dbReference type="EMBL" id="UXUI01009106">
    <property type="protein sequence ID" value="VDD93066.1"/>
    <property type="molecule type" value="Genomic_DNA"/>
</dbReference>
<dbReference type="Proteomes" id="UP000274131">
    <property type="component" value="Unassembled WGS sequence"/>
</dbReference>
<evidence type="ECO:0000256" key="13">
    <source>
        <dbReference type="RuleBase" id="RU362131"/>
    </source>
</evidence>
<feature type="binding site" evidence="10">
    <location>
        <position position="7"/>
    </location>
    <ligand>
        <name>Mg(2+)</name>
        <dbReference type="ChEBI" id="CHEBI:18420"/>
        <label>1</label>
    </ligand>
</feature>
<comment type="similarity">
    <text evidence="2 13">Belongs to the DNA repair enzymes AP/ExoA family.</text>
</comment>
<gene>
    <name evidence="15" type="ORF">EVEC_LOCUS7817</name>
</gene>
<keyword evidence="13" id="KW-0227">DNA damage</keyword>
<evidence type="ECO:0000256" key="2">
    <source>
        <dbReference type="ARBA" id="ARBA00007092"/>
    </source>
</evidence>
<keyword evidence="4 12" id="KW-0863">Zinc-finger</keyword>
<dbReference type="PROSITE" id="PS51999">
    <property type="entry name" value="ZF_GRF"/>
    <property type="match status" value="1"/>
</dbReference>
<dbReference type="AlphaFoldDB" id="A0A0N4VCN3"/>
<feature type="binding site" evidence="10">
    <location>
        <position position="286"/>
    </location>
    <ligand>
        <name>Mg(2+)</name>
        <dbReference type="ChEBI" id="CHEBI:18420"/>
        <label>1</label>
    </ligand>
</feature>